<dbReference type="Pfam" id="PF03402">
    <property type="entry name" value="V1R"/>
    <property type="match status" value="1"/>
</dbReference>
<reference evidence="15" key="2">
    <citation type="submission" date="2025-08" db="UniProtKB">
        <authorList>
            <consortium name="Ensembl"/>
        </authorList>
    </citation>
    <scope>IDENTIFICATION</scope>
</reference>
<comment type="function">
    <text evidence="1">Putative pheromone receptor.</text>
</comment>
<dbReference type="GO" id="GO:0005886">
    <property type="term" value="C:plasma membrane"/>
    <property type="evidence" value="ECO:0007669"/>
    <property type="project" value="UniProtKB-SubCell"/>
</dbReference>
<evidence type="ECO:0000256" key="5">
    <source>
        <dbReference type="ARBA" id="ARBA00022507"/>
    </source>
</evidence>
<dbReference type="InterPro" id="IPR004072">
    <property type="entry name" value="Vmron_rcpt_1"/>
</dbReference>
<evidence type="ECO:0000256" key="8">
    <source>
        <dbReference type="ARBA" id="ARBA00023040"/>
    </source>
</evidence>
<dbReference type="Proteomes" id="UP000694387">
    <property type="component" value="Chromosome 26"/>
</dbReference>
<evidence type="ECO:0000256" key="3">
    <source>
        <dbReference type="ARBA" id="ARBA00010663"/>
    </source>
</evidence>
<organism evidence="15 16">
    <name type="scientific">Equus asinus</name>
    <name type="common">Donkey</name>
    <name type="synonym">Equus africanus asinus</name>
    <dbReference type="NCBI Taxonomy" id="9793"/>
    <lineage>
        <taxon>Eukaryota</taxon>
        <taxon>Metazoa</taxon>
        <taxon>Chordata</taxon>
        <taxon>Craniata</taxon>
        <taxon>Vertebrata</taxon>
        <taxon>Euteleostomi</taxon>
        <taxon>Mammalia</taxon>
        <taxon>Eutheria</taxon>
        <taxon>Laurasiatheria</taxon>
        <taxon>Perissodactyla</taxon>
        <taxon>Equidae</taxon>
        <taxon>Equus</taxon>
    </lineage>
</organism>
<keyword evidence="8 13" id="KW-0297">G-protein coupled receptor</keyword>
<feature type="transmembrane region" description="Helical" evidence="13">
    <location>
        <begin position="46"/>
        <end position="64"/>
    </location>
</feature>
<dbReference type="Ensembl" id="ENSEAST00005068094.1">
    <property type="protein sequence ID" value="ENSEASP00005041042.1"/>
    <property type="gene ID" value="ENSEASG00005031766.1"/>
</dbReference>
<keyword evidence="16" id="KW-1185">Reference proteome</keyword>
<dbReference type="AlphaFoldDB" id="A0A9L0ILM5"/>
<dbReference type="PANTHER" id="PTHR24062">
    <property type="entry name" value="VOMERONASAL TYPE-1 RECEPTOR"/>
    <property type="match status" value="1"/>
</dbReference>
<accession>A0A9L0ILM5</accession>
<dbReference type="FunFam" id="1.20.1070.10:FF:000033">
    <property type="entry name" value="Vomeronasal type-1 receptor"/>
    <property type="match status" value="1"/>
</dbReference>
<evidence type="ECO:0000313" key="15">
    <source>
        <dbReference type="Ensembl" id="ENSEASP00005041042.1"/>
    </source>
</evidence>
<dbReference type="GO" id="GO:0016503">
    <property type="term" value="F:pheromone receptor activity"/>
    <property type="evidence" value="ECO:0007669"/>
    <property type="project" value="InterPro"/>
</dbReference>
<evidence type="ECO:0000256" key="4">
    <source>
        <dbReference type="ARBA" id="ARBA00022475"/>
    </source>
</evidence>
<evidence type="ECO:0000256" key="2">
    <source>
        <dbReference type="ARBA" id="ARBA00004651"/>
    </source>
</evidence>
<keyword evidence="5 13" id="KW-0589">Pheromone response</keyword>
<dbReference type="PROSITE" id="PS50262">
    <property type="entry name" value="G_PROTEIN_RECEP_F1_2"/>
    <property type="match status" value="1"/>
</dbReference>
<name>A0A9L0ILM5_EQUAS</name>
<evidence type="ECO:0000256" key="7">
    <source>
        <dbReference type="ARBA" id="ARBA00022989"/>
    </source>
</evidence>
<dbReference type="GO" id="GO:0007606">
    <property type="term" value="P:sensory perception of chemical stimulus"/>
    <property type="evidence" value="ECO:0007669"/>
    <property type="project" value="UniProtKB-ARBA"/>
</dbReference>
<evidence type="ECO:0000313" key="16">
    <source>
        <dbReference type="Proteomes" id="UP000694387"/>
    </source>
</evidence>
<keyword evidence="4 13" id="KW-1003">Cell membrane</keyword>
<gene>
    <name evidence="15" type="primary">LOC106843269</name>
</gene>
<feature type="transmembrane region" description="Helical" evidence="13">
    <location>
        <begin position="236"/>
        <end position="259"/>
    </location>
</feature>
<evidence type="ECO:0000256" key="13">
    <source>
        <dbReference type="RuleBase" id="RU364061"/>
    </source>
</evidence>
<keyword evidence="9 13" id="KW-0472">Membrane</keyword>
<evidence type="ECO:0000256" key="11">
    <source>
        <dbReference type="ARBA" id="ARBA00023180"/>
    </source>
</evidence>
<keyword evidence="7 13" id="KW-1133">Transmembrane helix</keyword>
<reference evidence="15 16" key="1">
    <citation type="journal article" date="2020" name="Nat. Commun.">
        <title>Donkey genomes provide new insights into domestication and selection for coat color.</title>
        <authorList>
            <person name="Wang"/>
            <person name="C."/>
            <person name="Li"/>
            <person name="H."/>
            <person name="Guo"/>
            <person name="Y."/>
            <person name="Huang"/>
            <person name="J."/>
            <person name="Sun"/>
            <person name="Y."/>
            <person name="Min"/>
            <person name="J."/>
            <person name="Wang"/>
            <person name="J."/>
            <person name="Fang"/>
            <person name="X."/>
            <person name="Zhao"/>
            <person name="Z."/>
            <person name="Wang"/>
            <person name="S."/>
            <person name="Zhang"/>
            <person name="Y."/>
            <person name="Liu"/>
            <person name="Q."/>
            <person name="Jiang"/>
            <person name="Q."/>
            <person name="Wang"/>
            <person name="X."/>
            <person name="Guo"/>
            <person name="Y."/>
            <person name="Yang"/>
            <person name="C."/>
            <person name="Wang"/>
            <person name="Y."/>
            <person name="Tian"/>
            <person name="F."/>
            <person name="Zhuang"/>
            <person name="G."/>
            <person name="Fan"/>
            <person name="Y."/>
            <person name="Gao"/>
            <person name="Q."/>
            <person name="Li"/>
            <person name="Y."/>
            <person name="Ju"/>
            <person name="Z."/>
            <person name="Li"/>
            <person name="J."/>
            <person name="Li"/>
            <person name="R."/>
            <person name="Hou"/>
            <person name="M."/>
            <person name="Yang"/>
            <person name="G."/>
            <person name="Liu"/>
            <person name="G."/>
            <person name="Liu"/>
            <person name="W."/>
            <person name="Guo"/>
            <person name="J."/>
            <person name="Pan"/>
            <person name="S."/>
            <person name="Fan"/>
            <person name="G."/>
            <person name="Zhang"/>
            <person name="W."/>
            <person name="Zhang"/>
            <person name="R."/>
            <person name="Yu"/>
            <person name="J."/>
            <person name="Zhang"/>
            <person name="X."/>
            <person name="Yin"/>
            <person name="Q."/>
            <person name="Ji"/>
            <person name="C."/>
            <person name="Jin"/>
            <person name="Y."/>
            <person name="Yue"/>
            <person name="G."/>
            <person name="Liu"/>
            <person name="M."/>
            <person name="Xu"/>
            <person name="J."/>
            <person name="Liu"/>
            <person name="S."/>
            <person name="Jordana"/>
            <person name="J."/>
            <person name="Noce"/>
            <person name="A."/>
            <person name="Amills"/>
            <person name="M."/>
            <person name="Wu"/>
            <person name="D.D."/>
            <person name="Li"/>
            <person name="S."/>
            <person name="Zhou"/>
            <person name="X. and Zhong"/>
            <person name="J."/>
        </authorList>
    </citation>
    <scope>NUCLEOTIDE SEQUENCE [LARGE SCALE GENOMIC DNA]</scope>
</reference>
<protein>
    <recommendedName>
        <fullName evidence="13">Vomeronasal type-1 receptor</fullName>
    </recommendedName>
</protein>
<keyword evidence="12 13" id="KW-0807">Transducer</keyword>
<comment type="similarity">
    <text evidence="3 13">Belongs to the G-protein coupled receptor 1 family.</text>
</comment>
<keyword evidence="11" id="KW-0325">Glycoprotein</keyword>
<keyword evidence="10 13" id="KW-0675">Receptor</keyword>
<dbReference type="GO" id="GO:0019236">
    <property type="term" value="P:response to pheromone"/>
    <property type="evidence" value="ECO:0007669"/>
    <property type="project" value="UniProtKB-KW"/>
</dbReference>
<sequence>MISFDLAIDVAILAQTGIGMVGNASLLCHYICSLCRRQRLRPLEQIINHLALANTLTLLCGGIPRTMAPFGLKYFLNDVGCKLVFYFHRVAWGNSLSTTCLLGGFQALSIRPTNSRWAELKFKSPKHINSPCILSWVFHLLGNIIVPMRVTGQKNHGNSSVKLNLGYCSRVFINAITESICSVIFSSVDVICLGLMIWASGSMIIFLWRHKQRVQYIHSTRRSPQISPETRATKSILILVSAFVIFYSLSSAFEMYAYLFDSPQLWLVNTSVFLASCFPTLSPFLLLKSDTHISSLCSSC</sequence>
<evidence type="ECO:0000256" key="12">
    <source>
        <dbReference type="ARBA" id="ARBA00023224"/>
    </source>
</evidence>
<keyword evidence="6 13" id="KW-0812">Transmembrane</keyword>
<dbReference type="GeneTree" id="ENSGT00960000186612"/>
<feature type="transmembrane region" description="Helical" evidence="13">
    <location>
        <begin position="84"/>
        <end position="108"/>
    </location>
</feature>
<feature type="domain" description="G-protein coupled receptors family 1 profile" evidence="14">
    <location>
        <begin position="22"/>
        <end position="286"/>
    </location>
</feature>
<dbReference type="InterPro" id="IPR017452">
    <property type="entry name" value="GPCR_Rhodpsn_7TM"/>
</dbReference>
<feature type="transmembrane region" description="Helical" evidence="13">
    <location>
        <begin position="265"/>
        <end position="287"/>
    </location>
</feature>
<evidence type="ECO:0000256" key="10">
    <source>
        <dbReference type="ARBA" id="ARBA00023170"/>
    </source>
</evidence>
<feature type="transmembrane region" description="Helical" evidence="13">
    <location>
        <begin position="12"/>
        <end position="34"/>
    </location>
</feature>
<feature type="transmembrane region" description="Helical" evidence="13">
    <location>
        <begin position="128"/>
        <end position="146"/>
    </location>
</feature>
<evidence type="ECO:0000256" key="6">
    <source>
        <dbReference type="ARBA" id="ARBA00022692"/>
    </source>
</evidence>
<evidence type="ECO:0000256" key="9">
    <source>
        <dbReference type="ARBA" id="ARBA00023136"/>
    </source>
</evidence>
<comment type="subcellular location">
    <subcellularLocation>
        <location evidence="2 13">Cell membrane</location>
        <topology evidence="2 13">Multi-pass membrane protein</topology>
    </subcellularLocation>
</comment>
<dbReference type="SUPFAM" id="SSF81321">
    <property type="entry name" value="Family A G protein-coupled receptor-like"/>
    <property type="match status" value="1"/>
</dbReference>
<evidence type="ECO:0000256" key="1">
    <source>
        <dbReference type="ARBA" id="ARBA00003878"/>
    </source>
</evidence>
<dbReference type="PRINTS" id="PR01534">
    <property type="entry name" value="VOMERONASL1R"/>
</dbReference>
<reference evidence="15" key="3">
    <citation type="submission" date="2025-09" db="UniProtKB">
        <authorList>
            <consortium name="Ensembl"/>
        </authorList>
    </citation>
    <scope>IDENTIFICATION</scope>
</reference>
<dbReference type="Gene3D" id="1.20.1070.10">
    <property type="entry name" value="Rhodopsin 7-helix transmembrane proteins"/>
    <property type="match status" value="1"/>
</dbReference>
<proteinExistence type="inferred from homology"/>
<feature type="transmembrane region" description="Helical" evidence="13">
    <location>
        <begin position="184"/>
        <end position="208"/>
    </location>
</feature>
<evidence type="ECO:0000259" key="14">
    <source>
        <dbReference type="PROSITE" id="PS50262"/>
    </source>
</evidence>